<dbReference type="GO" id="GO:0008168">
    <property type="term" value="F:methyltransferase activity"/>
    <property type="evidence" value="ECO:0007669"/>
    <property type="project" value="UniProtKB-KW"/>
</dbReference>
<organism evidence="2 3">
    <name type="scientific">Metarhizobium album</name>
    <dbReference type="NCBI Taxonomy" id="2182425"/>
    <lineage>
        <taxon>Bacteria</taxon>
        <taxon>Pseudomonadati</taxon>
        <taxon>Pseudomonadota</taxon>
        <taxon>Alphaproteobacteria</taxon>
        <taxon>Hyphomicrobiales</taxon>
        <taxon>Rhizobiaceae</taxon>
        <taxon>Metarhizobium</taxon>
    </lineage>
</organism>
<dbReference type="NCBIfam" id="TIGR01444">
    <property type="entry name" value="fkbM_fam"/>
    <property type="match status" value="1"/>
</dbReference>
<keyword evidence="3" id="KW-1185">Reference proteome</keyword>
<dbReference type="PANTHER" id="PTHR34203">
    <property type="entry name" value="METHYLTRANSFERASE, FKBM FAMILY PROTEIN"/>
    <property type="match status" value="1"/>
</dbReference>
<dbReference type="Gene3D" id="3.40.50.150">
    <property type="entry name" value="Vaccinia Virus protein VP39"/>
    <property type="match status" value="1"/>
</dbReference>
<dbReference type="InterPro" id="IPR006342">
    <property type="entry name" value="FkbM_mtfrase"/>
</dbReference>
<dbReference type="AlphaFoldDB" id="A0A2U2DWD5"/>
<dbReference type="InterPro" id="IPR052514">
    <property type="entry name" value="SAM-dependent_MTase"/>
</dbReference>
<dbReference type="OrthoDB" id="8005974at2"/>
<accession>A0A2U2DWD5</accession>
<evidence type="ECO:0000259" key="1">
    <source>
        <dbReference type="Pfam" id="PF05050"/>
    </source>
</evidence>
<dbReference type="GO" id="GO:0032259">
    <property type="term" value="P:methylation"/>
    <property type="evidence" value="ECO:0007669"/>
    <property type="project" value="UniProtKB-KW"/>
</dbReference>
<name>A0A2U2DWD5_9HYPH</name>
<dbReference type="Pfam" id="PF05050">
    <property type="entry name" value="Methyltransf_21"/>
    <property type="match status" value="1"/>
</dbReference>
<comment type="caution">
    <text evidence="2">The sequence shown here is derived from an EMBL/GenBank/DDBJ whole genome shotgun (WGS) entry which is preliminary data.</text>
</comment>
<dbReference type="PANTHER" id="PTHR34203:SF15">
    <property type="entry name" value="SLL1173 PROTEIN"/>
    <property type="match status" value="1"/>
</dbReference>
<dbReference type="EMBL" id="QFBC01000002">
    <property type="protein sequence ID" value="PWE57627.1"/>
    <property type="molecule type" value="Genomic_DNA"/>
</dbReference>
<proteinExistence type="predicted"/>
<evidence type="ECO:0000313" key="3">
    <source>
        <dbReference type="Proteomes" id="UP000245252"/>
    </source>
</evidence>
<dbReference type="Proteomes" id="UP000245252">
    <property type="component" value="Unassembled WGS sequence"/>
</dbReference>
<protein>
    <submittedName>
        <fullName evidence="2">FkbM family methyltransferase</fullName>
    </submittedName>
</protein>
<evidence type="ECO:0000313" key="2">
    <source>
        <dbReference type="EMBL" id="PWE57627.1"/>
    </source>
</evidence>
<reference evidence="2 3" key="1">
    <citation type="submission" date="2018-05" db="EMBL/GenBank/DDBJ databases">
        <title>The draft genome of strain NS-104.</title>
        <authorList>
            <person name="Hang P."/>
            <person name="Jiang J."/>
        </authorList>
    </citation>
    <scope>NUCLEOTIDE SEQUENCE [LARGE SCALE GENOMIC DNA]</scope>
    <source>
        <strain evidence="2 3">NS-104</strain>
    </source>
</reference>
<sequence length="303" mass="34215">MNTPRAHDNRLSAATRRLRRRLKKIRNALARRFFDTRFGRELLISAIGGRVTAMTVDCGDHAMTFDPGDYIGRKIFRKGHFERPNVERLLAVLRQRGLPLDGRAMLELGANIGTQTVYFSLANIFRHIVAVEPDPRNHRLLQANIAQNGLEAQVTALRYAVGERHGEIDFFQHRNNHGKSSALRQSPDDIQITVAVRPVDEILAMANVAAEDIGLVWMDIEGYEPAACRSMGFLMARQVPLYMEFSPVFYGRQATVEFVRLLSRFYGVCMLFDEDGIRPIAVGDLVSIEKQADILLLPPDGRD</sequence>
<keyword evidence="2" id="KW-0808">Transferase</keyword>
<keyword evidence="2" id="KW-0489">Methyltransferase</keyword>
<dbReference type="InterPro" id="IPR029063">
    <property type="entry name" value="SAM-dependent_MTases_sf"/>
</dbReference>
<dbReference type="RefSeq" id="WP_109457730.1">
    <property type="nucleotide sequence ID" value="NZ_QFBC01000002.1"/>
</dbReference>
<dbReference type="SUPFAM" id="SSF53335">
    <property type="entry name" value="S-adenosyl-L-methionine-dependent methyltransferases"/>
    <property type="match status" value="1"/>
</dbReference>
<feature type="domain" description="Methyltransferase FkbM" evidence="1">
    <location>
        <begin position="108"/>
        <end position="264"/>
    </location>
</feature>
<gene>
    <name evidence="2" type="ORF">DEM27_07975</name>
</gene>